<evidence type="ECO:0000313" key="4">
    <source>
        <dbReference type="Proteomes" id="UP001183222"/>
    </source>
</evidence>
<evidence type="ECO:0008006" key="5">
    <source>
        <dbReference type="Google" id="ProtNLM"/>
    </source>
</evidence>
<feature type="compositionally biased region" description="Low complexity" evidence="1">
    <location>
        <begin position="96"/>
        <end position="122"/>
    </location>
</feature>
<name>A0ABU2K8J2_9ACTN</name>
<keyword evidence="4" id="KW-1185">Reference proteome</keyword>
<organism evidence="3 4">
    <name type="scientific">Blastococcus goldschmidtiae</name>
    <dbReference type="NCBI Taxonomy" id="3075546"/>
    <lineage>
        <taxon>Bacteria</taxon>
        <taxon>Bacillati</taxon>
        <taxon>Actinomycetota</taxon>
        <taxon>Actinomycetes</taxon>
        <taxon>Geodermatophilales</taxon>
        <taxon>Geodermatophilaceae</taxon>
        <taxon>Blastococcus</taxon>
    </lineage>
</organism>
<gene>
    <name evidence="3" type="ORF">RM425_11450</name>
</gene>
<evidence type="ECO:0000313" key="3">
    <source>
        <dbReference type="EMBL" id="MDT0276514.1"/>
    </source>
</evidence>
<accession>A0ABU2K8J2</accession>
<feature type="transmembrane region" description="Helical" evidence="2">
    <location>
        <begin position="6"/>
        <end position="26"/>
    </location>
</feature>
<dbReference type="EMBL" id="JAVREI010000006">
    <property type="protein sequence ID" value="MDT0276514.1"/>
    <property type="molecule type" value="Genomic_DNA"/>
</dbReference>
<feature type="compositionally biased region" description="Basic and acidic residues" evidence="1">
    <location>
        <begin position="52"/>
        <end position="66"/>
    </location>
</feature>
<comment type="caution">
    <text evidence="3">The sequence shown here is derived from an EMBL/GenBank/DDBJ whole genome shotgun (WGS) entry which is preliminary data.</text>
</comment>
<reference evidence="4" key="1">
    <citation type="submission" date="2023-07" db="EMBL/GenBank/DDBJ databases">
        <title>30 novel species of actinomycetes from the DSMZ collection.</title>
        <authorList>
            <person name="Nouioui I."/>
        </authorList>
    </citation>
    <scope>NUCLEOTIDE SEQUENCE [LARGE SCALE GENOMIC DNA]</scope>
    <source>
        <strain evidence="4">DSM 46792</strain>
    </source>
</reference>
<sequence length="131" mass="13375">MTVVETILVFAVVPLAVVLVLALMTLGPGARNRRPRYKPGQPWNHDPIWYEPHPEATGHGGGHGEDDAQALGSSVYPERYGDEAAATHAVSGGTHAGSSATRAISGGSTGGATVASRPRAAGPLGGARGTW</sequence>
<keyword evidence="2" id="KW-0472">Membrane</keyword>
<evidence type="ECO:0000256" key="2">
    <source>
        <dbReference type="SAM" id="Phobius"/>
    </source>
</evidence>
<feature type="region of interest" description="Disordered" evidence="1">
    <location>
        <begin position="30"/>
        <end position="131"/>
    </location>
</feature>
<dbReference type="RefSeq" id="WP_311345327.1">
    <property type="nucleotide sequence ID" value="NZ_JAVREI010000006.1"/>
</dbReference>
<evidence type="ECO:0000256" key="1">
    <source>
        <dbReference type="SAM" id="MobiDB-lite"/>
    </source>
</evidence>
<protein>
    <recommendedName>
        <fullName evidence="5">Secreted protein</fullName>
    </recommendedName>
</protein>
<proteinExistence type="predicted"/>
<dbReference type="Proteomes" id="UP001183222">
    <property type="component" value="Unassembled WGS sequence"/>
</dbReference>
<keyword evidence="2" id="KW-0812">Transmembrane</keyword>
<keyword evidence="2" id="KW-1133">Transmembrane helix</keyword>